<dbReference type="AlphaFoldDB" id="A0AAD8MMD2"/>
<protein>
    <submittedName>
        <fullName evidence="3">Splicing factor 3B subunit</fullName>
    </submittedName>
</protein>
<keyword evidence="2" id="KW-0507">mRNA processing</keyword>
<dbReference type="InterPro" id="IPR038737">
    <property type="entry name" value="SF3b_su1-like"/>
</dbReference>
<dbReference type="InterPro" id="IPR011989">
    <property type="entry name" value="ARM-like"/>
</dbReference>
<dbReference type="InterPro" id="IPR016024">
    <property type="entry name" value="ARM-type_fold"/>
</dbReference>
<reference evidence="3" key="2">
    <citation type="submission" date="2023-05" db="EMBL/GenBank/DDBJ databases">
        <authorList>
            <person name="Schelkunov M.I."/>
        </authorList>
    </citation>
    <scope>NUCLEOTIDE SEQUENCE</scope>
    <source>
        <strain evidence="3">Hsosn_3</strain>
        <tissue evidence="3">Leaf</tissue>
    </source>
</reference>
<dbReference type="EMBL" id="JAUIZM010000006">
    <property type="protein sequence ID" value="KAK1377779.1"/>
    <property type="molecule type" value="Genomic_DNA"/>
</dbReference>
<reference evidence="3" key="1">
    <citation type="submission" date="2023-02" db="EMBL/GenBank/DDBJ databases">
        <title>Genome of toxic invasive species Heracleum sosnowskyi carries increased number of genes despite the absence of recent whole-genome duplications.</title>
        <authorList>
            <person name="Schelkunov M."/>
            <person name="Shtratnikova V."/>
            <person name="Makarenko M."/>
            <person name="Klepikova A."/>
            <person name="Omelchenko D."/>
            <person name="Novikova G."/>
            <person name="Obukhova E."/>
            <person name="Bogdanov V."/>
            <person name="Penin A."/>
            <person name="Logacheva M."/>
        </authorList>
    </citation>
    <scope>NUCLEOTIDE SEQUENCE</scope>
    <source>
        <strain evidence="3">Hsosn_3</strain>
        <tissue evidence="3">Leaf</tissue>
    </source>
</reference>
<accession>A0AAD8MMD2</accession>
<dbReference type="GO" id="GO:0003729">
    <property type="term" value="F:mRNA binding"/>
    <property type="evidence" value="ECO:0007669"/>
    <property type="project" value="InterPro"/>
</dbReference>
<organism evidence="3 4">
    <name type="scientific">Heracleum sosnowskyi</name>
    <dbReference type="NCBI Taxonomy" id="360622"/>
    <lineage>
        <taxon>Eukaryota</taxon>
        <taxon>Viridiplantae</taxon>
        <taxon>Streptophyta</taxon>
        <taxon>Embryophyta</taxon>
        <taxon>Tracheophyta</taxon>
        <taxon>Spermatophyta</taxon>
        <taxon>Magnoliopsida</taxon>
        <taxon>eudicotyledons</taxon>
        <taxon>Gunneridae</taxon>
        <taxon>Pentapetalae</taxon>
        <taxon>asterids</taxon>
        <taxon>campanulids</taxon>
        <taxon>Apiales</taxon>
        <taxon>Apiaceae</taxon>
        <taxon>Apioideae</taxon>
        <taxon>apioid superclade</taxon>
        <taxon>Tordylieae</taxon>
        <taxon>Tordyliinae</taxon>
        <taxon>Heracleum</taxon>
    </lineage>
</organism>
<dbReference type="SUPFAM" id="SSF48371">
    <property type="entry name" value="ARM repeat"/>
    <property type="match status" value="1"/>
</dbReference>
<name>A0AAD8MMD2_9APIA</name>
<keyword evidence="2" id="KW-0508">mRNA splicing</keyword>
<evidence type="ECO:0000256" key="2">
    <source>
        <dbReference type="ARBA" id="ARBA00022728"/>
    </source>
</evidence>
<evidence type="ECO:0000256" key="1">
    <source>
        <dbReference type="ARBA" id="ARBA00005754"/>
    </source>
</evidence>
<evidence type="ECO:0000313" key="4">
    <source>
        <dbReference type="Proteomes" id="UP001237642"/>
    </source>
</evidence>
<keyword evidence="2" id="KW-0747">Spliceosome</keyword>
<evidence type="ECO:0000313" key="3">
    <source>
        <dbReference type="EMBL" id="KAK1377779.1"/>
    </source>
</evidence>
<proteinExistence type="inferred from homology"/>
<dbReference type="Proteomes" id="UP001237642">
    <property type="component" value="Unassembled WGS sequence"/>
</dbReference>
<dbReference type="PANTHER" id="PTHR12097">
    <property type="entry name" value="SPLICING FACTOR 3B, SUBUNIT 1-RELATED"/>
    <property type="match status" value="1"/>
</dbReference>
<dbReference type="GO" id="GO:0000245">
    <property type="term" value="P:spliceosomal complex assembly"/>
    <property type="evidence" value="ECO:0007669"/>
    <property type="project" value="InterPro"/>
</dbReference>
<sequence length="239" mass="26993">MDLEVLHEIKKYASSEGADANYIRRNILPGLFHNFWIRSMALNPYSYKQLVETTFELAKMVGAGDIVGRIVDGLKDESEPYRKMVMETIGKVVADLGASDIDATLEQNLIDGVLYAFVEQTSNDDDDVMLNGFCAVVKSLGRRMKPYMRVICGIIKWRLNNRSAKARKQAVDVISRIAVVFKHCEEEQLMRHLAIVLYRCLREEKENSEVLASTLGALKAISNVTDMTTRVIRNLTSTI</sequence>
<dbReference type="GO" id="GO:0005681">
    <property type="term" value="C:spliceosomal complex"/>
    <property type="evidence" value="ECO:0007669"/>
    <property type="project" value="UniProtKB-KW"/>
</dbReference>
<gene>
    <name evidence="3" type="ORF">POM88_024523</name>
</gene>
<keyword evidence="4" id="KW-1185">Reference proteome</keyword>
<comment type="similarity">
    <text evidence="1">Belongs to the SF3B1 family.</text>
</comment>
<comment type="caution">
    <text evidence="3">The sequence shown here is derived from an EMBL/GenBank/DDBJ whole genome shotgun (WGS) entry which is preliminary data.</text>
</comment>
<dbReference type="Gene3D" id="1.25.10.10">
    <property type="entry name" value="Leucine-rich Repeat Variant"/>
    <property type="match status" value="1"/>
</dbReference>